<organism evidence="7 8">
    <name type="scientific">Hyaloperonospora arabidopsidis (strain Emoy2)</name>
    <name type="common">Downy mildew agent</name>
    <name type="synonym">Peronospora arabidopsidis</name>
    <dbReference type="NCBI Taxonomy" id="559515"/>
    <lineage>
        <taxon>Eukaryota</taxon>
        <taxon>Sar</taxon>
        <taxon>Stramenopiles</taxon>
        <taxon>Oomycota</taxon>
        <taxon>Peronosporomycetes</taxon>
        <taxon>Peronosporales</taxon>
        <taxon>Peronosporaceae</taxon>
        <taxon>Hyaloperonospora</taxon>
    </lineage>
</organism>
<feature type="transmembrane region" description="Helical" evidence="5">
    <location>
        <begin position="194"/>
        <end position="222"/>
    </location>
</feature>
<keyword evidence="5" id="KW-1133">Transmembrane helix</keyword>
<evidence type="ECO:0000259" key="6">
    <source>
        <dbReference type="Pfam" id="PF18716"/>
    </source>
</evidence>
<evidence type="ECO:0000256" key="4">
    <source>
        <dbReference type="PROSITE-ProRule" id="PRU00679"/>
    </source>
</evidence>
<comment type="similarity">
    <text evidence="4">Belongs to the metallo-dependent hydrolases superfamily. Phosphotriesterase family.</text>
</comment>
<dbReference type="SUPFAM" id="SSF51556">
    <property type="entry name" value="Metallo-dependent hydrolases"/>
    <property type="match status" value="1"/>
</dbReference>
<dbReference type="EMBL" id="JH598269">
    <property type="status" value="NOT_ANNOTATED_CDS"/>
    <property type="molecule type" value="Genomic_DNA"/>
</dbReference>
<dbReference type="PROSITE" id="PS51347">
    <property type="entry name" value="PHOSPHOTRIESTERASE_2"/>
    <property type="match status" value="1"/>
</dbReference>
<dbReference type="Proteomes" id="UP000011713">
    <property type="component" value="Unassembled WGS sequence"/>
</dbReference>
<dbReference type="InterPro" id="IPR032466">
    <property type="entry name" value="Metal_Hydrolase"/>
</dbReference>
<dbReference type="Pfam" id="PF18716">
    <property type="entry name" value="VATC"/>
    <property type="match status" value="1"/>
</dbReference>
<dbReference type="GO" id="GO:0016788">
    <property type="term" value="F:hydrolase activity, acting on ester bonds"/>
    <property type="evidence" value="ECO:0007669"/>
    <property type="project" value="InterPro"/>
</dbReference>
<accession>M4BHP8</accession>
<dbReference type="VEuPathDB" id="FungiDB:HpaG805924"/>
<name>M4BHP8_HYAAE</name>
<keyword evidence="8" id="KW-1185">Reference proteome</keyword>
<dbReference type="OMA" id="CHADRWC"/>
<dbReference type="EnsemblProtists" id="HpaT805924">
    <property type="protein sequence ID" value="HpaP805924"/>
    <property type="gene ID" value="HpaG805924"/>
</dbReference>
<keyword evidence="2" id="KW-0479">Metal-binding</keyword>
<keyword evidence="3" id="KW-0378">Hydrolase</keyword>
<dbReference type="InterPro" id="IPR017947">
    <property type="entry name" value="AryldialkylPase_Zn-BS"/>
</dbReference>
<evidence type="ECO:0000256" key="3">
    <source>
        <dbReference type="ARBA" id="ARBA00022801"/>
    </source>
</evidence>
<evidence type="ECO:0000256" key="1">
    <source>
        <dbReference type="ARBA" id="ARBA00001968"/>
    </source>
</evidence>
<sequence length="478" mass="54179">MIRSTRASVAPENVGVTLPHEHILHTIGSIAVSSDASKDQEILFEDLIDYRRTPFAHGGRNLMLQKEDEAFRELEKLQQFQHDEAQVLIVDVTLPIEGRGVLMKERLRLVERLKGVHFVIVTTFEIERISDDICITQPINEASECISKTLEAELMFGIEKDGVVVFPGAMYQQIHVQREVLSAQEQVLVQGLALVWTLVMISISMLYGGILLLIVLAVCVYLQAQARTHAPLYLSFSLASEEPLGDMSKLQQVVRAWIRALLEAGAEKKKLVVCHVDRWCHGRFEDAGYAFLLELFDLGVSVLFNMIGLRSVSEVALVNPCLTSVSNSLLPPSEKEWQEPAPDSRLIEWLARLLKDAPQYLYQVLLSTNVCQRTQYRRYGGGGYAYLFEHFKHRMLHKGVTAVQWHQIVRTNAVDLLAWYVPPEAPPIPKNYLQCSICGSFFEPVEGEYFTKFAFTYCGTKCLRRHSRQQFASPPTKT</sequence>
<dbReference type="InParanoid" id="M4BHP8"/>
<dbReference type="GO" id="GO:0008270">
    <property type="term" value="F:zinc ion binding"/>
    <property type="evidence" value="ECO:0007669"/>
    <property type="project" value="InterPro"/>
</dbReference>
<evidence type="ECO:0000256" key="5">
    <source>
        <dbReference type="SAM" id="Phobius"/>
    </source>
</evidence>
<dbReference type="AlphaFoldDB" id="M4BHP8"/>
<evidence type="ECO:0000256" key="2">
    <source>
        <dbReference type="ARBA" id="ARBA00022723"/>
    </source>
</evidence>
<reference evidence="7" key="2">
    <citation type="submission" date="2015-06" db="UniProtKB">
        <authorList>
            <consortium name="EnsemblProtists"/>
        </authorList>
    </citation>
    <scope>IDENTIFICATION</scope>
    <source>
        <strain evidence="7">Emoy2</strain>
    </source>
</reference>
<keyword evidence="5" id="KW-0472">Membrane</keyword>
<comment type="cofactor">
    <cofactor evidence="1">
        <name>a divalent metal cation</name>
        <dbReference type="ChEBI" id="CHEBI:60240"/>
    </cofactor>
</comment>
<dbReference type="PROSITE" id="PS01322">
    <property type="entry name" value="PHOSPHOTRIESTERASE_1"/>
    <property type="match status" value="1"/>
</dbReference>
<proteinExistence type="inferred from homology"/>
<comment type="caution">
    <text evidence="4">Lacks conserved residue(s) required for the propagation of feature annotation.</text>
</comment>
<evidence type="ECO:0000313" key="7">
    <source>
        <dbReference type="EnsemblProtists" id="HpaP805924"/>
    </source>
</evidence>
<dbReference type="HOGENOM" id="CLU_052270_0_0_1"/>
<dbReference type="eggNOG" id="ENOG502RDJM">
    <property type="taxonomic scope" value="Eukaryota"/>
</dbReference>
<protein>
    <recommendedName>
        <fullName evidence="6">Vms1-associating treble clef domain-containing protein</fullName>
    </recommendedName>
</protein>
<dbReference type="InterPro" id="IPR041540">
    <property type="entry name" value="VATC"/>
</dbReference>
<dbReference type="Gene3D" id="3.20.20.140">
    <property type="entry name" value="Metal-dependent hydrolases"/>
    <property type="match status" value="2"/>
</dbReference>
<evidence type="ECO:0000313" key="8">
    <source>
        <dbReference type="Proteomes" id="UP000011713"/>
    </source>
</evidence>
<dbReference type="InterPro" id="IPR001559">
    <property type="entry name" value="Phosphotriesterase"/>
</dbReference>
<dbReference type="PANTHER" id="PTHR10819:SF3">
    <property type="entry name" value="PHOSPHOTRIESTERASE-RELATED PROTEIN"/>
    <property type="match status" value="1"/>
</dbReference>
<keyword evidence="5" id="KW-0812">Transmembrane</keyword>
<feature type="domain" description="Vms1-associating treble clef" evidence="6">
    <location>
        <begin position="430"/>
        <end position="473"/>
    </location>
</feature>
<reference evidence="8" key="1">
    <citation type="journal article" date="2010" name="Science">
        <title>Signatures of adaptation to obligate biotrophy in the Hyaloperonospora arabidopsidis genome.</title>
        <authorList>
            <person name="Baxter L."/>
            <person name="Tripathy S."/>
            <person name="Ishaque N."/>
            <person name="Boot N."/>
            <person name="Cabral A."/>
            <person name="Kemen E."/>
            <person name="Thines M."/>
            <person name="Ah-Fong A."/>
            <person name="Anderson R."/>
            <person name="Badejoko W."/>
            <person name="Bittner-Eddy P."/>
            <person name="Boore J.L."/>
            <person name="Chibucos M.C."/>
            <person name="Coates M."/>
            <person name="Dehal P."/>
            <person name="Delehaunty K."/>
            <person name="Dong S."/>
            <person name="Downton P."/>
            <person name="Dumas B."/>
            <person name="Fabro G."/>
            <person name="Fronick C."/>
            <person name="Fuerstenberg S.I."/>
            <person name="Fulton L."/>
            <person name="Gaulin E."/>
            <person name="Govers F."/>
            <person name="Hughes L."/>
            <person name="Humphray S."/>
            <person name="Jiang R.H."/>
            <person name="Judelson H."/>
            <person name="Kamoun S."/>
            <person name="Kyung K."/>
            <person name="Meijer H."/>
            <person name="Minx P."/>
            <person name="Morris P."/>
            <person name="Nelson J."/>
            <person name="Phuntumart V."/>
            <person name="Qutob D."/>
            <person name="Rehmany A."/>
            <person name="Rougon-Cardoso A."/>
            <person name="Ryden P."/>
            <person name="Torto-Alalibo T."/>
            <person name="Studholme D."/>
            <person name="Wang Y."/>
            <person name="Win J."/>
            <person name="Wood J."/>
            <person name="Clifton S.W."/>
            <person name="Rogers J."/>
            <person name="Van den Ackerveken G."/>
            <person name="Jones J.D."/>
            <person name="McDowell J.M."/>
            <person name="Beynon J."/>
            <person name="Tyler B.M."/>
        </authorList>
    </citation>
    <scope>NUCLEOTIDE SEQUENCE [LARGE SCALE GENOMIC DNA]</scope>
    <source>
        <strain evidence="8">Emoy2</strain>
    </source>
</reference>
<dbReference type="PANTHER" id="PTHR10819">
    <property type="entry name" value="PHOSPHOTRIESTERASE-RELATED"/>
    <property type="match status" value="1"/>
</dbReference>